<dbReference type="OrthoDB" id="679995at2759"/>
<reference evidence="2" key="1">
    <citation type="submission" date="2020-10" db="EMBL/GenBank/DDBJ databases">
        <authorList>
            <person name="Han B."/>
            <person name="Lu T."/>
            <person name="Zhao Q."/>
            <person name="Huang X."/>
            <person name="Zhao Y."/>
        </authorList>
    </citation>
    <scope>NUCLEOTIDE SEQUENCE</scope>
</reference>
<name>A0A811Q7L7_9POAL</name>
<comment type="caution">
    <text evidence="2">The sequence shown here is derived from an EMBL/GenBank/DDBJ whole genome shotgun (WGS) entry which is preliminary data.</text>
</comment>
<sequence length="461" mass="50953">MHLFVTMLCSHEPISLRCMKMLAVYSKSPNGEYAAVVRYSKRNASEVAEVTGSLVASAEVCLKREEELVSLWNTRVLRSPIVILPVNTIVQSNLIQKHAHSIIFAEEGGLPVAFACISKEADLICELLKHRAEPTDGIIQQSSMIRMCALSLMHLQGSRAIDAAAAMVDKLITFSFFTRHEPEECRLIRARTLDVMLSILKESSFPSSKMWLDLVAWFLEIGNLIGLTAAGRSPAAASELNLYPARRSDLTAKSQIIWIGTIDPPPIVPKPPDPPIIPSPPDPPPPLQINTSNNTLILSDADLPRSLQALQLSSCAAKSFHRQQQDAVDTCHNLLTKVADPQGTAAEIKLQPVRIELRNAWKQSYEAINELRRREQRMLLRVPSAVRAACGGADPVAEDRPGAHHDGGHQSQRCRLEVSQRHLAALHAQDVPVHLWFRSSRRSRGVEGGFGGTARQVRLRH</sequence>
<keyword evidence="3" id="KW-1185">Reference proteome</keyword>
<dbReference type="EMBL" id="CAJGYO010000008">
    <property type="protein sequence ID" value="CAD6251922.1"/>
    <property type="molecule type" value="Genomic_DNA"/>
</dbReference>
<protein>
    <submittedName>
        <fullName evidence="2">Uncharacterized protein</fullName>
    </submittedName>
</protein>
<dbReference type="Proteomes" id="UP000604825">
    <property type="component" value="Unassembled WGS sequence"/>
</dbReference>
<organism evidence="2 3">
    <name type="scientific">Miscanthus lutarioriparius</name>
    <dbReference type="NCBI Taxonomy" id="422564"/>
    <lineage>
        <taxon>Eukaryota</taxon>
        <taxon>Viridiplantae</taxon>
        <taxon>Streptophyta</taxon>
        <taxon>Embryophyta</taxon>
        <taxon>Tracheophyta</taxon>
        <taxon>Spermatophyta</taxon>
        <taxon>Magnoliopsida</taxon>
        <taxon>Liliopsida</taxon>
        <taxon>Poales</taxon>
        <taxon>Poaceae</taxon>
        <taxon>PACMAD clade</taxon>
        <taxon>Panicoideae</taxon>
        <taxon>Andropogonodae</taxon>
        <taxon>Andropogoneae</taxon>
        <taxon>Saccharinae</taxon>
        <taxon>Miscanthus</taxon>
    </lineage>
</organism>
<accession>A0A811Q7L7</accession>
<dbReference type="AlphaFoldDB" id="A0A811Q7L7"/>
<evidence type="ECO:0000256" key="1">
    <source>
        <dbReference type="SAM" id="MobiDB-lite"/>
    </source>
</evidence>
<proteinExistence type="predicted"/>
<feature type="compositionally biased region" description="Basic and acidic residues" evidence="1">
    <location>
        <begin position="397"/>
        <end position="413"/>
    </location>
</feature>
<evidence type="ECO:0000313" key="2">
    <source>
        <dbReference type="EMBL" id="CAD6251922.1"/>
    </source>
</evidence>
<evidence type="ECO:0000313" key="3">
    <source>
        <dbReference type="Proteomes" id="UP000604825"/>
    </source>
</evidence>
<gene>
    <name evidence="2" type="ORF">NCGR_LOCUS35655</name>
</gene>
<feature type="region of interest" description="Disordered" evidence="1">
    <location>
        <begin position="392"/>
        <end position="413"/>
    </location>
</feature>